<keyword evidence="1" id="KW-0812">Transmembrane</keyword>
<reference evidence="3" key="1">
    <citation type="submission" date="2018-05" db="EMBL/GenBank/DDBJ databases">
        <authorList>
            <person name="Lanie J.A."/>
            <person name="Ng W.-L."/>
            <person name="Kazmierczak K.M."/>
            <person name="Andrzejewski T.M."/>
            <person name="Davidsen T.M."/>
            <person name="Wayne K.J."/>
            <person name="Tettelin H."/>
            <person name="Glass J.I."/>
            <person name="Rusch D."/>
            <person name="Podicherti R."/>
            <person name="Tsui H.-C.T."/>
            <person name="Winkler M.E."/>
        </authorList>
    </citation>
    <scope>NUCLEOTIDE SEQUENCE</scope>
</reference>
<keyword evidence="1" id="KW-0472">Membrane</keyword>
<gene>
    <name evidence="3" type="ORF">METZ01_LOCUS273909</name>
</gene>
<evidence type="ECO:0000256" key="1">
    <source>
        <dbReference type="SAM" id="Phobius"/>
    </source>
</evidence>
<accession>A0A382KBQ3</accession>
<protein>
    <recommendedName>
        <fullName evidence="2">YutG/PgpA domain-containing protein</fullName>
    </recommendedName>
</protein>
<feature type="transmembrane region" description="Helical" evidence="1">
    <location>
        <begin position="154"/>
        <end position="179"/>
    </location>
</feature>
<proteinExistence type="predicted"/>
<feature type="transmembrane region" description="Helical" evidence="1">
    <location>
        <begin position="71"/>
        <end position="89"/>
    </location>
</feature>
<evidence type="ECO:0000259" key="2">
    <source>
        <dbReference type="Pfam" id="PF04608"/>
    </source>
</evidence>
<dbReference type="InterPro" id="IPR007686">
    <property type="entry name" value="YutG/PgpA"/>
</dbReference>
<feature type="transmembrane region" description="Helical" evidence="1">
    <location>
        <begin position="109"/>
        <end position="133"/>
    </location>
</feature>
<keyword evidence="1" id="KW-1133">Transmembrane helix</keyword>
<dbReference type="AlphaFoldDB" id="A0A382KBQ3"/>
<name>A0A382KBQ3_9ZZZZ</name>
<dbReference type="InterPro" id="IPR026037">
    <property type="entry name" value="PgpA"/>
</dbReference>
<sequence>RVSDHWLLSSPLIGRYRMAKHFDFDLARQVLKDPVHWPAFGFGLGLLPVAPGTWGSMLGVLLFWMLIPFGLPVYLTIVAGFFSVGIWVTGESARRIGAHDHPGIVWDEVVGMMLTLAIAGPRLTWMVVGFALFRVADIWKPWPIRDLDHGLHGGLGIMLDDVIAAVYAAAALILLRLFFP</sequence>
<dbReference type="GO" id="GO:0008962">
    <property type="term" value="F:phosphatidylglycerophosphatase activity"/>
    <property type="evidence" value="ECO:0007669"/>
    <property type="project" value="InterPro"/>
</dbReference>
<dbReference type="PANTHER" id="PTHR36305:SF1">
    <property type="entry name" value="PHOSPHATIDYLGLYCEROPHOSPHATASE A"/>
    <property type="match status" value="1"/>
</dbReference>
<dbReference type="PANTHER" id="PTHR36305">
    <property type="entry name" value="PHOSPHATIDYLGLYCEROPHOSPHATASE A"/>
    <property type="match status" value="1"/>
</dbReference>
<feature type="transmembrane region" description="Helical" evidence="1">
    <location>
        <begin position="39"/>
        <end position="64"/>
    </location>
</feature>
<evidence type="ECO:0000313" key="3">
    <source>
        <dbReference type="EMBL" id="SVC21055.1"/>
    </source>
</evidence>
<feature type="domain" description="YutG/PgpA" evidence="2">
    <location>
        <begin position="39"/>
        <end position="175"/>
    </location>
</feature>
<dbReference type="EMBL" id="UINC01079244">
    <property type="protein sequence ID" value="SVC21055.1"/>
    <property type="molecule type" value="Genomic_DNA"/>
</dbReference>
<dbReference type="GO" id="GO:0006629">
    <property type="term" value="P:lipid metabolic process"/>
    <property type="evidence" value="ECO:0007669"/>
    <property type="project" value="InterPro"/>
</dbReference>
<dbReference type="CDD" id="cd06971">
    <property type="entry name" value="PgpA"/>
    <property type="match status" value="1"/>
</dbReference>
<organism evidence="3">
    <name type="scientific">marine metagenome</name>
    <dbReference type="NCBI Taxonomy" id="408172"/>
    <lineage>
        <taxon>unclassified sequences</taxon>
        <taxon>metagenomes</taxon>
        <taxon>ecological metagenomes</taxon>
    </lineage>
</organism>
<feature type="non-terminal residue" evidence="3">
    <location>
        <position position="1"/>
    </location>
</feature>
<dbReference type="InterPro" id="IPR036681">
    <property type="entry name" value="PgpA-like_sf"/>
</dbReference>
<dbReference type="Pfam" id="PF04608">
    <property type="entry name" value="PgpA"/>
    <property type="match status" value="1"/>
</dbReference>
<dbReference type="PIRSF" id="PIRSF006162">
    <property type="entry name" value="PgpA"/>
    <property type="match status" value="1"/>
</dbReference>
<dbReference type="SUPFAM" id="SSF101307">
    <property type="entry name" value="YutG-like"/>
    <property type="match status" value="1"/>
</dbReference>